<dbReference type="GO" id="GO:0035591">
    <property type="term" value="F:signaling adaptor activity"/>
    <property type="evidence" value="ECO:0007669"/>
    <property type="project" value="TreeGrafter"/>
</dbReference>
<gene>
    <name evidence="5" type="ORF">JJQ60_08410</name>
</gene>
<evidence type="ECO:0000313" key="5">
    <source>
        <dbReference type="EMBL" id="MBL0683535.1"/>
    </source>
</evidence>
<keyword evidence="2" id="KW-0732">Signal</keyword>
<keyword evidence="6" id="KW-1185">Reference proteome</keyword>
<dbReference type="InterPro" id="IPR001611">
    <property type="entry name" value="Leu-rich_rpt"/>
</dbReference>
<dbReference type="InterPro" id="IPR026444">
    <property type="entry name" value="Secre_tail"/>
</dbReference>
<organism evidence="5 6">
    <name type="scientific">Aquimarina mytili</name>
    <dbReference type="NCBI Taxonomy" id="874423"/>
    <lineage>
        <taxon>Bacteria</taxon>
        <taxon>Pseudomonadati</taxon>
        <taxon>Bacteroidota</taxon>
        <taxon>Flavobacteriia</taxon>
        <taxon>Flavobacteriales</taxon>
        <taxon>Flavobacteriaceae</taxon>
        <taxon>Aquimarina</taxon>
    </lineage>
</organism>
<keyword evidence="1" id="KW-0433">Leucine-rich repeat</keyword>
<evidence type="ECO:0000259" key="4">
    <source>
        <dbReference type="Pfam" id="PF18962"/>
    </source>
</evidence>
<dbReference type="PANTHER" id="PTHR47566:SF1">
    <property type="entry name" value="PROTEIN NUD1"/>
    <property type="match status" value="1"/>
</dbReference>
<accession>A0A936ZX30</accession>
<sequence length="1717" mass="190119">MMKIQFINFSLIVLFFSVQVLFAQETIIPDPSFEQALIDLGIDSDNELNGVVLTEDINTVTNLNIFNKDISNLTGIEGFESLEVLNCANNRLVNINISQNRALIDLNCSSNQIDNLDVSNNGSLEKLNCQDNILTELILINTSGEAFNPELETLDVASNQIQNIDISKNEMLISFKCSNNRLTNLEVDSNTKLEELFCSNNQLDALEVSANSFLRNLLCASNQIKELNLIANDSLRFIDLSDNQLSTLETTSNRFITNLIVSNNQLAELNLSMNDSLEVLGCSNNQLSLLELENNKKLETLVSAFNQLTLLDVVENKELELIDISFNLVSEIDISENDSITSLNCVSNQLTSLNIKNGNNTELITLNTINNPNLYCIEVDNISEIGDGWFKDNIASYKETCEPLTFVPDDNFEQVLIDMGYDEGALDNLVSTASLDTITVLDINGKNIERLTGIEDFVSLDTLKLANNVLSNLDVTTLVNLEYLDCSSNNLVDLTLKNDVTGVLTFLDATSNPDLGCIRVDDVAAAEAETDWSIDATASYSLDCLSNKTFIPDDNFEQALIDLGYDSGSLDNYVVTDSINKIEILNVNNRNIFDLTGIEAFVALDSLNCSENQLSFLDISANLSLKNLSCFSNNLQELDFQVNDSIIKLNCGDNKLKNIDLQSNPNLDLIELVCDNNNLAELNVSDMSNLEVLDCSSNNISKTGVDGLNITGTILKQLFCGKNKFTTLDLDPISSTLEELDCTDNNLSMLDVSSAANLKKIDCSLNYLKEFDFSLNTNLEQLNCDSNQITDLIYNTTISYDFFTGLSCNNNLLETLTVDDFTALERLSCASNKLTDLEVRFNQQLDSLNFSNNRITTIDLIENEQLRSLDCSDNPLGDLILSGNKQLEQLYCRNIQLKTLDIEENNALLIVSAPNNEIENVELINNTNIVILDLSSNQISEINDLDQLLNITNLSIASNELTDINLRANAMLTDVDVSSNQLVRLSIQNGNNTNLLRFNTVNNLDLTCIQIDNEDSIGDNWQKDESASYSENCRYDDTFVPDDGFEEALAIYDDVPNDNYVPTINISSLNSLDISNKGISDLTGIEDFTALKSLNCSSNNIVNRLDLRNNSNLTEIICVNNQIDSLFVNDNYSIQTLDISSNQFSEIEIDLFTNLEKFSCNDNQFTDLDLRANSRLTEISCAANQLVTLRVNNGNNDNLVVFNTLNNPELACIEIDDINTIGASWQKDDTSSYAENCYYNQTFIPDDGFEQAIIDLGLDSGSLDDYVPTAGISALSTLDISGNDISDLTGIQDFTNLTSLNCRNNLLTDVDISNNILLERLQCSGNLITSIESEDIILNTLLTYIDVSDNKLTTIDISANPALIELNCTLNQLTSIDIIQNPNIETLLCASNQLVTVNANNGFNTIIESFDVTNNPNLTCILVDDIQASASYPNWFKDETAAYKLICDDDDNDGVSDVDDLCPSTPFGSTVDLFGCAFFTLPATNFTVLTTSENCRSSNNGKVKIIASEIFNYKATIIGAEVEAEYDFTNDVEIRNLRAGTYELCITIYEKPDYITCFEIVITEPEDLSVAATVDRSKSKVSLEMSGGANYIIDANGFVFSTQDTFVTLNLRSGINTIKVSADEACQGTYEKTIFISDEVFLYPNPLQDNLNVFLGSNKVQDVELTIYSFLGQRVISKKYTASNSAIQVDTSFLESGIYMVSISFENFQSTFKIVKK</sequence>
<dbReference type="EMBL" id="JAERQJ010000003">
    <property type="protein sequence ID" value="MBL0683535.1"/>
    <property type="molecule type" value="Genomic_DNA"/>
</dbReference>
<evidence type="ECO:0000256" key="1">
    <source>
        <dbReference type="ARBA" id="ARBA00022614"/>
    </source>
</evidence>
<dbReference type="InterPro" id="IPR028974">
    <property type="entry name" value="TSP_type-3_rpt"/>
</dbReference>
<dbReference type="InterPro" id="IPR032675">
    <property type="entry name" value="LRR_dom_sf"/>
</dbReference>
<dbReference type="SMART" id="SM00365">
    <property type="entry name" value="LRR_SD22"/>
    <property type="match status" value="9"/>
</dbReference>
<dbReference type="Pfam" id="PF18962">
    <property type="entry name" value="Por_Secre_tail"/>
    <property type="match status" value="1"/>
</dbReference>
<dbReference type="Gene3D" id="3.80.10.10">
    <property type="entry name" value="Ribonuclease Inhibitor"/>
    <property type="match status" value="6"/>
</dbReference>
<keyword evidence="3" id="KW-0677">Repeat</keyword>
<dbReference type="PROSITE" id="PS51450">
    <property type="entry name" value="LRR"/>
    <property type="match status" value="4"/>
</dbReference>
<dbReference type="Proteomes" id="UP000651057">
    <property type="component" value="Unassembled WGS sequence"/>
</dbReference>
<name>A0A936ZX30_9FLAO</name>
<evidence type="ECO:0000256" key="2">
    <source>
        <dbReference type="ARBA" id="ARBA00022729"/>
    </source>
</evidence>
<evidence type="ECO:0000313" key="6">
    <source>
        <dbReference type="Proteomes" id="UP000651057"/>
    </source>
</evidence>
<reference evidence="5" key="1">
    <citation type="submission" date="2021-01" db="EMBL/GenBank/DDBJ databases">
        <authorList>
            <person name="Zhong Y.L."/>
        </authorList>
    </citation>
    <scope>NUCLEOTIDE SEQUENCE</scope>
    <source>
        <strain evidence="5">KCTC 23302</strain>
    </source>
</reference>
<dbReference type="PANTHER" id="PTHR47566">
    <property type="match status" value="1"/>
</dbReference>
<dbReference type="GO" id="GO:0005509">
    <property type="term" value="F:calcium ion binding"/>
    <property type="evidence" value="ECO:0007669"/>
    <property type="project" value="InterPro"/>
</dbReference>
<dbReference type="SUPFAM" id="SSF103647">
    <property type="entry name" value="TSP type-3 repeat"/>
    <property type="match status" value="1"/>
</dbReference>
<evidence type="ECO:0000256" key="3">
    <source>
        <dbReference type="ARBA" id="ARBA00022737"/>
    </source>
</evidence>
<dbReference type="SUPFAM" id="SSF52058">
    <property type="entry name" value="L domain-like"/>
    <property type="match status" value="5"/>
</dbReference>
<feature type="domain" description="Secretion system C-terminal sorting" evidence="4">
    <location>
        <begin position="1642"/>
        <end position="1714"/>
    </location>
</feature>
<protein>
    <submittedName>
        <fullName evidence="5">T9SS type A sorting domain-containing protein</fullName>
    </submittedName>
</protein>
<comment type="caution">
    <text evidence="5">The sequence shown here is derived from an EMBL/GenBank/DDBJ whole genome shotgun (WGS) entry which is preliminary data.</text>
</comment>
<dbReference type="NCBIfam" id="TIGR04183">
    <property type="entry name" value="Por_Secre_tail"/>
    <property type="match status" value="1"/>
</dbReference>
<dbReference type="InterPro" id="IPR052574">
    <property type="entry name" value="CDIRP"/>
</dbReference>
<proteinExistence type="predicted"/>